<sequence length="238" mass="24401">MSGLRERLVSLPTAAVLALAVGIAALVGMVGGGTLALWRDVETVSASMPSGVVAFGVRASAPVAQTDYATSATDTVDFTFGSAAAATLYTTGSVALLFQVDALAQGHRGLRYTVTRQISGGVFGDSTVRLVKVTSAAACTATASGPDASTSTPVPSTYSTTKALTSEYWCLIATFEQLKGSYGNTASVDAGVTTSGGTTSERVGAQSSWSAQVRKTFVPANEPTHRLRLAFTTFRPGQ</sequence>
<gene>
    <name evidence="1" type="ORF">KKR89_13045</name>
</gene>
<dbReference type="Proteomes" id="UP000679335">
    <property type="component" value="Chromosome"/>
</dbReference>
<accession>A0ABX8GGI5</accession>
<evidence type="ECO:0000313" key="1">
    <source>
        <dbReference type="EMBL" id="QWC15239.1"/>
    </source>
</evidence>
<organism evidence="1 2">
    <name type="scientific">Cellulomonas dongxiuzhuiae</name>
    <dbReference type="NCBI Taxonomy" id="2819979"/>
    <lineage>
        <taxon>Bacteria</taxon>
        <taxon>Bacillati</taxon>
        <taxon>Actinomycetota</taxon>
        <taxon>Actinomycetes</taxon>
        <taxon>Micrococcales</taxon>
        <taxon>Cellulomonadaceae</taxon>
        <taxon>Cellulomonas</taxon>
    </lineage>
</organism>
<keyword evidence="2" id="KW-1185">Reference proteome</keyword>
<proteinExistence type="predicted"/>
<reference evidence="1 2" key="1">
    <citation type="submission" date="2021-05" db="EMBL/GenBank/DDBJ databases">
        <title>Novel species in genus Cellulomonas.</title>
        <authorList>
            <person name="Zhang G."/>
        </authorList>
    </citation>
    <scope>NUCLEOTIDE SEQUENCE [LARGE SCALE GENOMIC DNA]</scope>
    <source>
        <strain evidence="2">zg-ZUI157</strain>
    </source>
</reference>
<dbReference type="RefSeq" id="WP_208195824.1">
    <property type="nucleotide sequence ID" value="NZ_CP076023.1"/>
</dbReference>
<dbReference type="EMBL" id="CP076023">
    <property type="protein sequence ID" value="QWC15239.1"/>
    <property type="molecule type" value="Genomic_DNA"/>
</dbReference>
<name>A0ABX8GGI5_9CELL</name>
<evidence type="ECO:0000313" key="2">
    <source>
        <dbReference type="Proteomes" id="UP000679335"/>
    </source>
</evidence>
<protein>
    <submittedName>
        <fullName evidence="1">Uncharacterized protein</fullName>
    </submittedName>
</protein>